<dbReference type="EMBL" id="CAMAPE010000014">
    <property type="protein sequence ID" value="CAH9081482.1"/>
    <property type="molecule type" value="Genomic_DNA"/>
</dbReference>
<feature type="region of interest" description="Disordered" evidence="1">
    <location>
        <begin position="1"/>
        <end position="64"/>
    </location>
</feature>
<dbReference type="Proteomes" id="UP001152484">
    <property type="component" value="Unassembled WGS sequence"/>
</dbReference>
<reference evidence="2" key="1">
    <citation type="submission" date="2022-07" db="EMBL/GenBank/DDBJ databases">
        <authorList>
            <person name="Macas J."/>
            <person name="Novak P."/>
            <person name="Neumann P."/>
        </authorList>
    </citation>
    <scope>NUCLEOTIDE SEQUENCE</scope>
</reference>
<accession>A0A9P0Z035</accession>
<evidence type="ECO:0000313" key="2">
    <source>
        <dbReference type="EMBL" id="CAH9081482.1"/>
    </source>
</evidence>
<evidence type="ECO:0000313" key="3">
    <source>
        <dbReference type="Proteomes" id="UP001152484"/>
    </source>
</evidence>
<keyword evidence="3" id="KW-1185">Reference proteome</keyword>
<gene>
    <name evidence="2" type="ORF">CEURO_LOCUS7920</name>
</gene>
<comment type="caution">
    <text evidence="2">The sequence shown here is derived from an EMBL/GenBank/DDBJ whole genome shotgun (WGS) entry which is preliminary data.</text>
</comment>
<organism evidence="2 3">
    <name type="scientific">Cuscuta europaea</name>
    <name type="common">European dodder</name>
    <dbReference type="NCBI Taxonomy" id="41803"/>
    <lineage>
        <taxon>Eukaryota</taxon>
        <taxon>Viridiplantae</taxon>
        <taxon>Streptophyta</taxon>
        <taxon>Embryophyta</taxon>
        <taxon>Tracheophyta</taxon>
        <taxon>Spermatophyta</taxon>
        <taxon>Magnoliopsida</taxon>
        <taxon>eudicotyledons</taxon>
        <taxon>Gunneridae</taxon>
        <taxon>Pentapetalae</taxon>
        <taxon>asterids</taxon>
        <taxon>lamiids</taxon>
        <taxon>Solanales</taxon>
        <taxon>Convolvulaceae</taxon>
        <taxon>Cuscuteae</taxon>
        <taxon>Cuscuta</taxon>
        <taxon>Cuscuta subgen. Cuscuta</taxon>
    </lineage>
</organism>
<protein>
    <submittedName>
        <fullName evidence="2">Uncharacterized protein</fullName>
    </submittedName>
</protein>
<proteinExistence type="predicted"/>
<name>A0A9P0Z035_CUSEU</name>
<dbReference type="AlphaFoldDB" id="A0A9P0Z035"/>
<evidence type="ECO:0000256" key="1">
    <source>
        <dbReference type="SAM" id="MobiDB-lite"/>
    </source>
</evidence>
<sequence length="124" mass="13439">MQSCRSTPPSPPNSSLPRSERAAHRHRTPPSSTPSSHPSQQHTVVAPPSSTPPSPASTQQSAITASLNIGNKLARRGVTSNHCSFPPFFPDRLLLIDPSSLITDGLLIHSGTKRCFFLFFEKLQ</sequence>
<feature type="compositionally biased region" description="Low complexity" evidence="1">
    <location>
        <begin position="29"/>
        <end position="48"/>
    </location>
</feature>